<evidence type="ECO:0000313" key="3">
    <source>
        <dbReference type="Proteomes" id="UP001196413"/>
    </source>
</evidence>
<sequence>MYKMNNGNENNRNGSETANAPRKEEDQVVEMLDEKDSDVLTDRHNHLHVVAGKPMEVWELKEV</sequence>
<evidence type="ECO:0000256" key="1">
    <source>
        <dbReference type="SAM" id="MobiDB-lite"/>
    </source>
</evidence>
<protein>
    <submittedName>
        <fullName evidence="2">Uncharacterized protein</fullName>
    </submittedName>
</protein>
<comment type="caution">
    <text evidence="2">The sequence shown here is derived from an EMBL/GenBank/DDBJ whole genome shotgun (WGS) entry which is preliminary data.</text>
</comment>
<reference evidence="2" key="1">
    <citation type="submission" date="2021-06" db="EMBL/GenBank/DDBJ databases">
        <title>Parelaphostrongylus tenuis whole genome reference sequence.</title>
        <authorList>
            <person name="Garwood T.J."/>
            <person name="Larsen P.A."/>
            <person name="Fountain-Jones N.M."/>
            <person name="Garbe J.R."/>
            <person name="Macchietto M.G."/>
            <person name="Kania S.A."/>
            <person name="Gerhold R.W."/>
            <person name="Richards J.E."/>
            <person name="Wolf T.M."/>
        </authorList>
    </citation>
    <scope>NUCLEOTIDE SEQUENCE</scope>
    <source>
        <strain evidence="2">MNPRO001-30</strain>
        <tissue evidence="2">Meninges</tissue>
    </source>
</reference>
<organism evidence="2 3">
    <name type="scientific">Parelaphostrongylus tenuis</name>
    <name type="common">Meningeal worm</name>
    <dbReference type="NCBI Taxonomy" id="148309"/>
    <lineage>
        <taxon>Eukaryota</taxon>
        <taxon>Metazoa</taxon>
        <taxon>Ecdysozoa</taxon>
        <taxon>Nematoda</taxon>
        <taxon>Chromadorea</taxon>
        <taxon>Rhabditida</taxon>
        <taxon>Rhabditina</taxon>
        <taxon>Rhabditomorpha</taxon>
        <taxon>Strongyloidea</taxon>
        <taxon>Metastrongylidae</taxon>
        <taxon>Parelaphostrongylus</taxon>
    </lineage>
</organism>
<feature type="compositionally biased region" description="Low complexity" evidence="1">
    <location>
        <begin position="1"/>
        <end position="14"/>
    </location>
</feature>
<accession>A0AAD5QJK1</accession>
<feature type="region of interest" description="Disordered" evidence="1">
    <location>
        <begin position="1"/>
        <end position="27"/>
    </location>
</feature>
<gene>
    <name evidence="2" type="ORF">KIN20_011333</name>
</gene>
<dbReference type="EMBL" id="JAHQIW010002074">
    <property type="protein sequence ID" value="KAJ1354403.1"/>
    <property type="molecule type" value="Genomic_DNA"/>
</dbReference>
<keyword evidence="3" id="KW-1185">Reference proteome</keyword>
<name>A0AAD5QJK1_PARTN</name>
<evidence type="ECO:0000313" key="2">
    <source>
        <dbReference type="EMBL" id="KAJ1354403.1"/>
    </source>
</evidence>
<dbReference type="AlphaFoldDB" id="A0AAD5QJK1"/>
<proteinExistence type="predicted"/>
<dbReference type="Proteomes" id="UP001196413">
    <property type="component" value="Unassembled WGS sequence"/>
</dbReference>